<evidence type="ECO:0000313" key="12">
    <source>
        <dbReference type="Proteomes" id="UP001596139"/>
    </source>
</evidence>
<evidence type="ECO:0000313" key="11">
    <source>
        <dbReference type="EMBL" id="MFC6061608.1"/>
    </source>
</evidence>
<evidence type="ECO:0000256" key="1">
    <source>
        <dbReference type="ARBA" id="ARBA00004613"/>
    </source>
</evidence>
<gene>
    <name evidence="11" type="ORF">ACFP4F_03480</name>
</gene>
<dbReference type="InterPro" id="IPR036819">
    <property type="entry name" value="Subtilisin_inhibitor-like_sf"/>
</dbReference>
<dbReference type="EMBL" id="JBHSPX010000002">
    <property type="protein sequence ID" value="MFC6061608.1"/>
    <property type="molecule type" value="Genomic_DNA"/>
</dbReference>
<accession>A0ABW1MDU7</accession>
<feature type="chain" id="PRO_5045614436" evidence="9">
    <location>
        <begin position="26"/>
        <end position="144"/>
    </location>
</feature>
<dbReference type="SUPFAM" id="SSF55399">
    <property type="entry name" value="Subtilisin inhibitor"/>
    <property type="match status" value="1"/>
</dbReference>
<keyword evidence="7" id="KW-1015">Disulfide bond</keyword>
<comment type="subcellular location">
    <subcellularLocation>
        <location evidence="1">Secreted</location>
    </subcellularLocation>
</comment>
<keyword evidence="9" id="KW-0732">Signal</keyword>
<dbReference type="InterPro" id="IPR000691">
    <property type="entry name" value="Prot_inh_I16_SSI"/>
</dbReference>
<dbReference type="Pfam" id="PF00720">
    <property type="entry name" value="SSI"/>
    <property type="match status" value="1"/>
</dbReference>
<evidence type="ECO:0000256" key="8">
    <source>
        <dbReference type="RuleBase" id="RU003471"/>
    </source>
</evidence>
<keyword evidence="6 8" id="KW-0722">Serine protease inhibitor</keyword>
<proteinExistence type="inferred from homology"/>
<dbReference type="RefSeq" id="WP_051862540.1">
    <property type="nucleotide sequence ID" value="NZ_JBHSPX010000002.1"/>
</dbReference>
<keyword evidence="4" id="KW-0964">Secreted</keyword>
<dbReference type="Gene3D" id="3.30.350.10">
    <property type="entry name" value="Subtilisin inhibitor-like"/>
    <property type="match status" value="1"/>
</dbReference>
<dbReference type="Proteomes" id="UP001596139">
    <property type="component" value="Unassembled WGS sequence"/>
</dbReference>
<evidence type="ECO:0000256" key="5">
    <source>
        <dbReference type="ARBA" id="ARBA00022690"/>
    </source>
</evidence>
<protein>
    <submittedName>
        <fullName evidence="11">SSI family serine proteinase inhibitor</fullName>
    </submittedName>
</protein>
<dbReference type="PRINTS" id="PR00294">
    <property type="entry name" value="SSBTLNINHBTR"/>
</dbReference>
<comment type="similarity">
    <text evidence="2 8">Belongs to the protease inhibitor I16 (SSI) family.</text>
</comment>
<dbReference type="InterPro" id="IPR023549">
    <property type="entry name" value="Subtilisin_inhibitor"/>
</dbReference>
<comment type="subunit">
    <text evidence="3">Homodimer.</text>
</comment>
<keyword evidence="12" id="KW-1185">Reference proteome</keyword>
<evidence type="ECO:0000256" key="6">
    <source>
        <dbReference type="ARBA" id="ARBA00022900"/>
    </source>
</evidence>
<feature type="domain" description="Subtilisin inhibitor" evidence="10">
    <location>
        <begin position="45"/>
        <end position="124"/>
    </location>
</feature>
<evidence type="ECO:0000256" key="9">
    <source>
        <dbReference type="SAM" id="SignalP"/>
    </source>
</evidence>
<evidence type="ECO:0000256" key="4">
    <source>
        <dbReference type="ARBA" id="ARBA00022525"/>
    </source>
</evidence>
<name>A0ABW1MDU7_9ACTN</name>
<feature type="signal peptide" evidence="9">
    <location>
        <begin position="1"/>
        <end position="25"/>
    </location>
</feature>
<sequence length="144" mass="14969">MRKRRVRAALLSVAALGLLPLSAAAAPAAAAPQRVPAGEASIVIHQGTSTGGKVIAAANLHCYPTGGSHPRPYSACRALTRANGDFRALESVRRPCPMIYRPVTVVAKSIWRGSASFVVRGYSNLCEAGADSGGVFDLSRRANG</sequence>
<organism evidence="11 12">
    <name type="scientific">Streptomyces ochraceiscleroticus</name>
    <dbReference type="NCBI Taxonomy" id="47761"/>
    <lineage>
        <taxon>Bacteria</taxon>
        <taxon>Bacillati</taxon>
        <taxon>Actinomycetota</taxon>
        <taxon>Actinomycetes</taxon>
        <taxon>Kitasatosporales</taxon>
        <taxon>Streptomycetaceae</taxon>
        <taxon>Streptomyces</taxon>
    </lineage>
</organism>
<evidence type="ECO:0000256" key="2">
    <source>
        <dbReference type="ARBA" id="ARBA00010472"/>
    </source>
</evidence>
<evidence type="ECO:0000259" key="10">
    <source>
        <dbReference type="Pfam" id="PF00720"/>
    </source>
</evidence>
<reference evidence="12" key="1">
    <citation type="journal article" date="2019" name="Int. J. Syst. Evol. Microbiol.">
        <title>The Global Catalogue of Microorganisms (GCM) 10K type strain sequencing project: providing services to taxonomists for standard genome sequencing and annotation.</title>
        <authorList>
            <consortium name="The Broad Institute Genomics Platform"/>
            <consortium name="The Broad Institute Genome Sequencing Center for Infectious Disease"/>
            <person name="Wu L."/>
            <person name="Ma J."/>
        </authorList>
    </citation>
    <scope>NUCLEOTIDE SEQUENCE [LARGE SCALE GENOMIC DNA]</scope>
    <source>
        <strain evidence="12">CGMCC 1.15180</strain>
    </source>
</reference>
<keyword evidence="5 8" id="KW-0646">Protease inhibitor</keyword>
<comment type="caution">
    <text evidence="11">The sequence shown here is derived from an EMBL/GenBank/DDBJ whole genome shotgun (WGS) entry which is preliminary data.</text>
</comment>
<evidence type="ECO:0000256" key="7">
    <source>
        <dbReference type="ARBA" id="ARBA00023157"/>
    </source>
</evidence>
<evidence type="ECO:0000256" key="3">
    <source>
        <dbReference type="ARBA" id="ARBA00011738"/>
    </source>
</evidence>